<evidence type="ECO:0000313" key="2">
    <source>
        <dbReference type="EMBL" id="SER46004.1"/>
    </source>
</evidence>
<keyword evidence="1" id="KW-0812">Transmembrane</keyword>
<dbReference type="Proteomes" id="UP000183210">
    <property type="component" value="Unassembled WGS sequence"/>
</dbReference>
<name>A0A9X8QLZ4_9PSED</name>
<feature type="transmembrane region" description="Helical" evidence="1">
    <location>
        <begin position="87"/>
        <end position="104"/>
    </location>
</feature>
<reference evidence="2 3" key="1">
    <citation type="submission" date="2016-10" db="EMBL/GenBank/DDBJ databases">
        <authorList>
            <person name="Varghese N."/>
            <person name="Submissions S."/>
        </authorList>
    </citation>
    <scope>NUCLEOTIDE SEQUENCE [LARGE SCALE GENOMIC DNA]</scope>
    <source>
        <strain evidence="2 3">LMG 21974</strain>
    </source>
</reference>
<gene>
    <name evidence="2" type="ORF">SAMN05216409_1241</name>
</gene>
<accession>A0A9X8QLZ4</accession>
<dbReference type="EMBL" id="FOEV01000024">
    <property type="protein sequence ID" value="SER46004.1"/>
    <property type="molecule type" value="Genomic_DNA"/>
</dbReference>
<feature type="transmembrane region" description="Helical" evidence="1">
    <location>
        <begin position="6"/>
        <end position="27"/>
    </location>
</feature>
<keyword evidence="1" id="KW-0472">Membrane</keyword>
<feature type="transmembrane region" description="Helical" evidence="1">
    <location>
        <begin position="207"/>
        <end position="230"/>
    </location>
</feature>
<feature type="non-terminal residue" evidence="2">
    <location>
        <position position="374"/>
    </location>
</feature>
<comment type="caution">
    <text evidence="2">The sequence shown here is derived from an EMBL/GenBank/DDBJ whole genome shotgun (WGS) entry which is preliminary data.</text>
</comment>
<feature type="transmembrane region" description="Helical" evidence="1">
    <location>
        <begin position="272"/>
        <end position="290"/>
    </location>
</feature>
<evidence type="ECO:0000256" key="1">
    <source>
        <dbReference type="SAM" id="Phobius"/>
    </source>
</evidence>
<proteinExistence type="predicted"/>
<feature type="transmembrane region" description="Helical" evidence="1">
    <location>
        <begin position="116"/>
        <end position="134"/>
    </location>
</feature>
<evidence type="ECO:0000313" key="3">
    <source>
        <dbReference type="Proteomes" id="UP000183210"/>
    </source>
</evidence>
<organism evidence="2 3">
    <name type="scientific">Pseudomonas lutea</name>
    <dbReference type="NCBI Taxonomy" id="243924"/>
    <lineage>
        <taxon>Bacteria</taxon>
        <taxon>Pseudomonadati</taxon>
        <taxon>Pseudomonadota</taxon>
        <taxon>Gammaproteobacteria</taxon>
        <taxon>Pseudomonadales</taxon>
        <taxon>Pseudomonadaceae</taxon>
        <taxon>Pseudomonas</taxon>
    </lineage>
</organism>
<dbReference type="AlphaFoldDB" id="A0A9X8QLZ4"/>
<keyword evidence="1" id="KW-1133">Transmembrane helix</keyword>
<feature type="transmembrane region" description="Helical" evidence="1">
    <location>
        <begin position="344"/>
        <end position="363"/>
    </location>
</feature>
<protein>
    <submittedName>
        <fullName evidence="2">Uncharacterized protein</fullName>
    </submittedName>
</protein>
<sequence length="374" mass="40638">MKYRGITAITAITMAAVPVLLFIWVVCATYSPVNNSDALAIPHRMMSVDDGTMSVIRMILQRHVEHFHALIFLLGYIDWHLADGSMLLARIAGSISALGFAYIIAHSMRHNAKTPVALAAVAALALGFNGWGIWTVSFQAVVSTFWFIYTLNLYFVCKDATSTGRRGEFFGPTLLTGAVAIFAHGSGFMSILFVPLIYALFRRFTRAVISFVFLAGLFYFGVQMNSVWLAGLPAPDGLNAGLILRAVFLDTFNLTSASLAFIGSAFTDSPMVAVALGGVAVIWAAVVAVMNLRRFGMDRYNVFAIAILLSGLLSAALGAGLRYVINVYVSHYEFDLTNFMASRYYMAAVAVWLGALMLTVRLANEKTTLGVSLV</sequence>
<feature type="transmembrane region" description="Helical" evidence="1">
    <location>
        <begin position="169"/>
        <end position="201"/>
    </location>
</feature>
<feature type="transmembrane region" description="Helical" evidence="1">
    <location>
        <begin position="302"/>
        <end position="324"/>
    </location>
</feature>